<keyword evidence="4" id="KW-1133">Transmembrane helix</keyword>
<comment type="caution">
    <text evidence="6">The sequence shown here is derived from an EMBL/GenBank/DDBJ whole genome shotgun (WGS) entry which is preliminary data.</text>
</comment>
<dbReference type="RefSeq" id="WP_188368597.1">
    <property type="nucleotide sequence ID" value="NZ_BMDT01000017.1"/>
</dbReference>
<evidence type="ECO:0000256" key="2">
    <source>
        <dbReference type="ARBA" id="ARBA00022801"/>
    </source>
</evidence>
<dbReference type="EMBL" id="BMDT01000017">
    <property type="protein sequence ID" value="GGI66778.1"/>
    <property type="molecule type" value="Genomic_DNA"/>
</dbReference>
<dbReference type="Pfam" id="PF01832">
    <property type="entry name" value="Glucosaminidase"/>
    <property type="match status" value="1"/>
</dbReference>
<keyword evidence="4" id="KW-0472">Membrane</keyword>
<keyword evidence="7" id="KW-1185">Reference proteome</keyword>
<feature type="region of interest" description="Disordered" evidence="3">
    <location>
        <begin position="221"/>
        <end position="240"/>
    </location>
</feature>
<gene>
    <name evidence="6" type="ORF">GCM10011482_24320</name>
</gene>
<evidence type="ECO:0000256" key="3">
    <source>
        <dbReference type="SAM" id="MobiDB-lite"/>
    </source>
</evidence>
<protein>
    <recommendedName>
        <fullName evidence="5">Mannosyl-glycoprotein endo-beta-N-acetylglucosamidase-like domain-containing protein</fullName>
    </recommendedName>
</protein>
<evidence type="ECO:0000313" key="7">
    <source>
        <dbReference type="Proteomes" id="UP000622610"/>
    </source>
</evidence>
<feature type="domain" description="Mannosyl-glycoprotein endo-beta-N-acetylglucosamidase-like" evidence="5">
    <location>
        <begin position="284"/>
        <end position="448"/>
    </location>
</feature>
<dbReference type="AlphaFoldDB" id="A0A917JH06"/>
<dbReference type="SMART" id="SM00047">
    <property type="entry name" value="LYZ2"/>
    <property type="match status" value="1"/>
</dbReference>
<evidence type="ECO:0000313" key="6">
    <source>
        <dbReference type="EMBL" id="GGI66778.1"/>
    </source>
</evidence>
<keyword evidence="2" id="KW-0378">Hydrolase</keyword>
<evidence type="ECO:0000259" key="5">
    <source>
        <dbReference type="SMART" id="SM00047"/>
    </source>
</evidence>
<reference evidence="6" key="2">
    <citation type="submission" date="2020-09" db="EMBL/GenBank/DDBJ databases">
        <authorList>
            <person name="Sun Q."/>
            <person name="Sedlacek I."/>
        </authorList>
    </citation>
    <scope>NUCLEOTIDE SEQUENCE</scope>
    <source>
        <strain evidence="6">CCM 8433</strain>
    </source>
</reference>
<organism evidence="6 7">
    <name type="scientific">Enterococcus alcedinis</name>
    <dbReference type="NCBI Taxonomy" id="1274384"/>
    <lineage>
        <taxon>Bacteria</taxon>
        <taxon>Bacillati</taxon>
        <taxon>Bacillota</taxon>
        <taxon>Bacilli</taxon>
        <taxon>Lactobacillales</taxon>
        <taxon>Enterococcaceae</taxon>
        <taxon>Enterococcus</taxon>
    </lineage>
</organism>
<dbReference type="PANTHER" id="PTHR33308:SF9">
    <property type="entry name" value="PEPTIDOGLYCAN HYDROLASE FLGJ"/>
    <property type="match status" value="1"/>
</dbReference>
<feature type="compositionally biased region" description="Low complexity" evidence="3">
    <location>
        <begin position="221"/>
        <end position="231"/>
    </location>
</feature>
<dbReference type="Gene3D" id="1.10.530.10">
    <property type="match status" value="1"/>
</dbReference>
<evidence type="ECO:0000256" key="4">
    <source>
        <dbReference type="SAM" id="Phobius"/>
    </source>
</evidence>
<dbReference type="Proteomes" id="UP000622610">
    <property type="component" value="Unassembled WGS sequence"/>
</dbReference>
<evidence type="ECO:0000256" key="1">
    <source>
        <dbReference type="ARBA" id="ARBA00010266"/>
    </source>
</evidence>
<dbReference type="GO" id="GO:0004040">
    <property type="term" value="F:amidase activity"/>
    <property type="evidence" value="ECO:0007669"/>
    <property type="project" value="InterPro"/>
</dbReference>
<sequence>MKNQTTVRRLQFTCLFVASILLIFPFFQTPFALQEVSAQTTYQKQPVGQYGTITYEHYRLHETLDGEKIQPTSDKSYLNQTFWIKDSYQKGIEMYYSLENSQGETIGLIQSSSVVLTNDQAEGHKQAIVATKEITTSDLSIFSNFLWQKKDVTDEFVGQKVRLKGAYHHFNGKVYYDTYDLNNKWLGFLSEEAFNEVSETDQSLVNEEIIEEEQEEVIETTETTEQSSQEEVVNEDTVQESTVDVPEQELPVLPMSSYLLGGQIASARVRRIEDHTSLAQPRNFYAATYKNKNEFVEKIAKDAQEVANQYGLYPSVMIAQAILESAYGESQLTKEANNFFGIKFTVGADEGRFGRYDIHSDEFVNGKRVSLAASFRKYPTAKASLEDNGKLLAQGLSWNRTFYQASWRKNAATYKEATKGLTGKYATDPLYDSKLNQLIENWNLSQYD</sequence>
<comment type="similarity">
    <text evidence="1">Belongs to the glycosyl hydrolase 73 family.</text>
</comment>
<dbReference type="InterPro" id="IPR051056">
    <property type="entry name" value="Glycosyl_Hydrolase_73"/>
</dbReference>
<dbReference type="PANTHER" id="PTHR33308">
    <property type="entry name" value="PEPTIDOGLYCAN HYDROLASE FLGJ"/>
    <property type="match status" value="1"/>
</dbReference>
<keyword evidence="4" id="KW-0812">Transmembrane</keyword>
<accession>A0A917JH06</accession>
<dbReference type="InterPro" id="IPR002901">
    <property type="entry name" value="MGlyc_endo_b_GlcNAc-like_dom"/>
</dbReference>
<proteinExistence type="inferred from homology"/>
<reference evidence="6" key="1">
    <citation type="journal article" date="2014" name="Int. J. Syst. Evol. Microbiol.">
        <title>Complete genome sequence of Corynebacterium casei LMG S-19264T (=DSM 44701T), isolated from a smear-ripened cheese.</title>
        <authorList>
            <consortium name="US DOE Joint Genome Institute (JGI-PGF)"/>
            <person name="Walter F."/>
            <person name="Albersmeier A."/>
            <person name="Kalinowski J."/>
            <person name="Ruckert C."/>
        </authorList>
    </citation>
    <scope>NUCLEOTIDE SEQUENCE</scope>
    <source>
        <strain evidence="6">CCM 8433</strain>
    </source>
</reference>
<name>A0A917JH06_9ENTE</name>
<feature type="transmembrane region" description="Helical" evidence="4">
    <location>
        <begin position="12"/>
        <end position="33"/>
    </location>
</feature>
<dbReference type="Gene3D" id="4.10.80.30">
    <property type="entry name" value="DNA polymerase, domain 6"/>
    <property type="match status" value="1"/>
</dbReference>